<evidence type="ECO:0000256" key="4">
    <source>
        <dbReference type="ARBA" id="ARBA00022679"/>
    </source>
</evidence>
<evidence type="ECO:0000256" key="6">
    <source>
        <dbReference type="ARBA" id="ARBA00022722"/>
    </source>
</evidence>
<dbReference type="Pfam" id="PF04679">
    <property type="entry name" value="DNA_ligase_A_C"/>
    <property type="match status" value="1"/>
</dbReference>
<gene>
    <name evidence="23" type="primary">ligD</name>
    <name evidence="23" type="ORF">DLJ53_14340</name>
</gene>
<evidence type="ECO:0000256" key="20">
    <source>
        <dbReference type="ARBA" id="ARBA00034003"/>
    </source>
</evidence>
<dbReference type="Proteomes" id="UP000249590">
    <property type="component" value="Unassembled WGS sequence"/>
</dbReference>
<dbReference type="EMBL" id="QHHQ01000003">
    <property type="protein sequence ID" value="RAI00445.1"/>
    <property type="molecule type" value="Genomic_DNA"/>
</dbReference>
<dbReference type="RefSeq" id="WP_111346387.1">
    <property type="nucleotide sequence ID" value="NZ_QHHQ01000003.1"/>
</dbReference>
<evidence type="ECO:0000256" key="5">
    <source>
        <dbReference type="ARBA" id="ARBA00022695"/>
    </source>
</evidence>
<keyword evidence="10" id="KW-0378">Hydrolase</keyword>
<dbReference type="OrthoDB" id="9802472at2"/>
<evidence type="ECO:0000256" key="11">
    <source>
        <dbReference type="ARBA" id="ARBA00022839"/>
    </source>
</evidence>
<dbReference type="InterPro" id="IPR052171">
    <property type="entry name" value="NHEJ_LigD"/>
</dbReference>
<dbReference type="NCBIfam" id="TIGR02779">
    <property type="entry name" value="NHEJ_ligase_lig"/>
    <property type="match status" value="1"/>
</dbReference>
<sequence length="876" mass="94704">MAGSLQRYREKRDFAITPEPPPGDAAPASGVLTFVVQKHDARRLHYDFRLEFDGVLKSWAVTKGPSRDPGQKRLAVETEDHPLAYGGFEGAIPEGEYGGGTVMLWDRGTWAMADGKDAEEGLKAGSLTFDLFGERLKGRWHLQRMHAEKGRPPQWLLIKVRDEEADEDGEVTEAYDRSVASGRTMSAIAESGSVWHSDRPADDQPEADLPSGKGKAPVRRKAPRSSAKGGTGAASSGGVPAFVAPALCATRAAPPKGDWLAEVKYDGYRGILRAADGAVSILTRSQQDWTHRFPTIAEAAQPLAGRGVMLDGEIVVFDEAGRTSFGQLQKAFRAAGTIHAAYVAFDLLFLDGEDWRDRPIEERKARLKSLLAGRDGPILYGDHVGPGKQAALYEEAEAQGLEGIIAKRAGSRYRSGRHDAWVKVRAVRTAPFVVGGYTEGGSAGLGALLLGAYRDGKLVPVGRVGTGFRQDEARALLAALKERERKTSPFARKLEGKGNLFVRPDLVAEVGYLAMTDDGQLRHPTFEGLIDMDPAEVGLPSDHPDTEVDRSEAGGGAGPVRAKAVAAKAGAAKARSAPAARKAGRATGEGDVETYGVTLSHPEKVLFPEQAITKAALAAHYAAYMDRMLPHVIDRPLTLVRCPQGRAKKCFFQRHPEGMPDRMRRPIGEDDGDAIVVTAPGDIMELVQLGVLEIHLRGARADRPDRPDRLVFDLDPGEGVDFEAVKDAAVTVREALAELDLLSFVKTTGGKGLHVVLPIERRTPWDEAKAWTRALAEKLAAAEPDRFLTKMAKAQRKGRIFIDYLRNDTKSSAVAPYSTRSREGAPFALPVSWDDLARLKTSQPVHVGEIAGGDPWAGIDETRQSLTSARKSALGI</sequence>
<dbReference type="NCBIfam" id="TIGR02778">
    <property type="entry name" value="ligD_pol"/>
    <property type="match status" value="1"/>
</dbReference>
<accession>A0A8B2NT73</accession>
<keyword evidence="13" id="KW-0239">DNA-directed DNA polymerase</keyword>
<keyword evidence="4" id="KW-0808">Transferase</keyword>
<keyword evidence="8" id="KW-0547">Nucleotide-binding</keyword>
<evidence type="ECO:0000256" key="14">
    <source>
        <dbReference type="ARBA" id="ARBA00023125"/>
    </source>
</evidence>
<keyword evidence="9" id="KW-0227">DNA damage</keyword>
<keyword evidence="17" id="KW-0464">Manganese</keyword>
<keyword evidence="15" id="KW-0233">DNA recombination</keyword>
<keyword evidence="6" id="KW-0540">Nuclease</keyword>
<evidence type="ECO:0000256" key="9">
    <source>
        <dbReference type="ARBA" id="ARBA00022763"/>
    </source>
</evidence>
<evidence type="ECO:0000259" key="22">
    <source>
        <dbReference type="PROSITE" id="PS50160"/>
    </source>
</evidence>
<evidence type="ECO:0000256" key="17">
    <source>
        <dbReference type="ARBA" id="ARBA00023211"/>
    </source>
</evidence>
<dbReference type="CDD" id="cd07906">
    <property type="entry name" value="Adenylation_DNA_ligase_LigD_LigC"/>
    <property type="match status" value="1"/>
</dbReference>
<dbReference type="PANTHER" id="PTHR42705">
    <property type="entry name" value="BIFUNCTIONAL NON-HOMOLOGOUS END JOINING PROTEIN LIGD"/>
    <property type="match status" value="1"/>
</dbReference>
<evidence type="ECO:0000256" key="3">
    <source>
        <dbReference type="ARBA" id="ARBA00022598"/>
    </source>
</evidence>
<protein>
    <recommendedName>
        <fullName evidence="2">DNA ligase (ATP)</fullName>
        <ecNumber evidence="2">6.5.1.1</ecNumber>
    </recommendedName>
    <alternativeName>
        <fullName evidence="19">NHEJ DNA polymerase</fullName>
    </alternativeName>
</protein>
<keyword evidence="11" id="KW-0269">Exonuclease</keyword>
<feature type="domain" description="ATP-dependent DNA ligase family profile" evidence="22">
    <location>
        <begin position="333"/>
        <end position="482"/>
    </location>
</feature>
<dbReference type="GO" id="GO:0003910">
    <property type="term" value="F:DNA ligase (ATP) activity"/>
    <property type="evidence" value="ECO:0007669"/>
    <property type="project" value="UniProtKB-EC"/>
</dbReference>
<evidence type="ECO:0000256" key="19">
    <source>
        <dbReference type="ARBA" id="ARBA00029943"/>
    </source>
</evidence>
<dbReference type="Gene3D" id="3.90.920.10">
    <property type="entry name" value="DNA primase, PRIM domain"/>
    <property type="match status" value="1"/>
</dbReference>
<keyword evidence="5" id="KW-0548">Nucleotidyltransferase</keyword>
<dbReference type="PANTHER" id="PTHR42705:SF2">
    <property type="entry name" value="BIFUNCTIONAL NON-HOMOLOGOUS END JOINING PROTEIN LIGD"/>
    <property type="match status" value="1"/>
</dbReference>
<name>A0A8B2NT73_9HYPH</name>
<evidence type="ECO:0000256" key="12">
    <source>
        <dbReference type="ARBA" id="ARBA00022840"/>
    </source>
</evidence>
<evidence type="ECO:0000313" key="23">
    <source>
        <dbReference type="EMBL" id="RAI00445.1"/>
    </source>
</evidence>
<keyword evidence="14" id="KW-0238">DNA-binding</keyword>
<keyword evidence="18" id="KW-0511">Multifunctional enzyme</keyword>
<feature type="region of interest" description="Disordered" evidence="21">
    <location>
        <begin position="191"/>
        <end position="236"/>
    </location>
</feature>
<evidence type="ECO:0000256" key="18">
    <source>
        <dbReference type="ARBA" id="ARBA00023268"/>
    </source>
</evidence>
<evidence type="ECO:0000256" key="15">
    <source>
        <dbReference type="ARBA" id="ARBA00023172"/>
    </source>
</evidence>
<dbReference type="InterPro" id="IPR012340">
    <property type="entry name" value="NA-bd_OB-fold"/>
</dbReference>
<evidence type="ECO:0000256" key="13">
    <source>
        <dbReference type="ARBA" id="ARBA00022932"/>
    </source>
</evidence>
<reference evidence="23 24" key="1">
    <citation type="submission" date="2018-05" db="EMBL/GenBank/DDBJ databases">
        <title>Acuticoccus sediminis sp. nov., isolated from deep-sea sediment of Indian Ocean.</title>
        <authorList>
            <person name="Liu X."/>
            <person name="Lai Q."/>
            <person name="Du Y."/>
            <person name="Sun F."/>
            <person name="Zhang X."/>
            <person name="Wang S."/>
            <person name="Shao Z."/>
        </authorList>
    </citation>
    <scope>NUCLEOTIDE SEQUENCE [LARGE SCALE GENOMIC DNA]</scope>
    <source>
        <strain evidence="23 24">PTG4-2</strain>
    </source>
</reference>
<keyword evidence="24" id="KW-1185">Reference proteome</keyword>
<keyword evidence="7" id="KW-0479">Metal-binding</keyword>
<dbReference type="GO" id="GO:0005524">
    <property type="term" value="F:ATP binding"/>
    <property type="evidence" value="ECO:0007669"/>
    <property type="project" value="UniProtKB-KW"/>
</dbReference>
<dbReference type="GO" id="GO:0004527">
    <property type="term" value="F:exonuclease activity"/>
    <property type="evidence" value="ECO:0007669"/>
    <property type="project" value="UniProtKB-KW"/>
</dbReference>
<evidence type="ECO:0000256" key="10">
    <source>
        <dbReference type="ARBA" id="ARBA00022801"/>
    </source>
</evidence>
<keyword evidence="12" id="KW-0067">ATP-binding</keyword>
<dbReference type="InterPro" id="IPR012310">
    <property type="entry name" value="DNA_ligase_ATP-dep_cent"/>
</dbReference>
<dbReference type="InterPro" id="IPR014144">
    <property type="entry name" value="LigD_PE_domain"/>
</dbReference>
<evidence type="ECO:0000256" key="8">
    <source>
        <dbReference type="ARBA" id="ARBA00022741"/>
    </source>
</evidence>
<dbReference type="InterPro" id="IPR012309">
    <property type="entry name" value="DNA_ligase_ATP-dep_C"/>
</dbReference>
<evidence type="ECO:0000256" key="2">
    <source>
        <dbReference type="ARBA" id="ARBA00012727"/>
    </source>
</evidence>
<dbReference type="EC" id="6.5.1.1" evidence="2"/>
<dbReference type="Pfam" id="PF21686">
    <property type="entry name" value="LigD_Prim-Pol"/>
    <property type="match status" value="1"/>
</dbReference>
<evidence type="ECO:0000313" key="24">
    <source>
        <dbReference type="Proteomes" id="UP000249590"/>
    </source>
</evidence>
<feature type="compositionally biased region" description="Low complexity" evidence="21">
    <location>
        <begin position="225"/>
        <end position="236"/>
    </location>
</feature>
<dbReference type="GO" id="GO:0003677">
    <property type="term" value="F:DNA binding"/>
    <property type="evidence" value="ECO:0007669"/>
    <property type="project" value="UniProtKB-KW"/>
</dbReference>
<evidence type="ECO:0000256" key="1">
    <source>
        <dbReference type="ARBA" id="ARBA00001936"/>
    </source>
</evidence>
<keyword evidence="3 23" id="KW-0436">Ligase</keyword>
<dbReference type="SUPFAM" id="SSF50249">
    <property type="entry name" value="Nucleic acid-binding proteins"/>
    <property type="match status" value="1"/>
</dbReference>
<evidence type="ECO:0000256" key="16">
    <source>
        <dbReference type="ARBA" id="ARBA00023204"/>
    </source>
</evidence>
<dbReference type="NCBIfam" id="TIGR02776">
    <property type="entry name" value="NHEJ_ligase_prk"/>
    <property type="match status" value="1"/>
</dbReference>
<comment type="catalytic activity">
    <reaction evidence="20">
        <text>ATP + (deoxyribonucleotide)n-3'-hydroxyl + 5'-phospho-(deoxyribonucleotide)m = (deoxyribonucleotide)n+m + AMP + diphosphate.</text>
        <dbReference type="EC" id="6.5.1.1"/>
    </reaction>
</comment>
<dbReference type="InterPro" id="IPR014143">
    <property type="entry name" value="NHEJ_ligase_prk"/>
</dbReference>
<dbReference type="GO" id="GO:0006281">
    <property type="term" value="P:DNA repair"/>
    <property type="evidence" value="ECO:0007669"/>
    <property type="project" value="UniProtKB-KW"/>
</dbReference>
<dbReference type="AlphaFoldDB" id="A0A8B2NT73"/>
<comment type="caution">
    <text evidence="23">The sequence shown here is derived from an EMBL/GenBank/DDBJ whole genome shotgun (WGS) entry which is preliminary data.</text>
</comment>
<keyword evidence="16" id="KW-0234">DNA repair</keyword>
<proteinExistence type="predicted"/>
<evidence type="ECO:0000256" key="7">
    <source>
        <dbReference type="ARBA" id="ARBA00022723"/>
    </source>
</evidence>
<dbReference type="GO" id="GO:0046872">
    <property type="term" value="F:metal ion binding"/>
    <property type="evidence" value="ECO:0007669"/>
    <property type="project" value="UniProtKB-KW"/>
</dbReference>
<evidence type="ECO:0000256" key="21">
    <source>
        <dbReference type="SAM" id="MobiDB-lite"/>
    </source>
</evidence>
<dbReference type="PROSITE" id="PS50160">
    <property type="entry name" value="DNA_LIGASE_A3"/>
    <property type="match status" value="1"/>
</dbReference>
<dbReference type="Gene3D" id="2.40.50.140">
    <property type="entry name" value="Nucleic acid-binding proteins"/>
    <property type="match status" value="1"/>
</dbReference>
<dbReference type="NCBIfam" id="TIGR02777">
    <property type="entry name" value="LigD_PE_dom"/>
    <property type="match status" value="1"/>
</dbReference>
<dbReference type="SUPFAM" id="SSF56091">
    <property type="entry name" value="DNA ligase/mRNA capping enzyme, catalytic domain"/>
    <property type="match status" value="1"/>
</dbReference>
<feature type="region of interest" description="Disordered" evidence="21">
    <location>
        <begin position="1"/>
        <end position="27"/>
    </location>
</feature>
<comment type="cofactor">
    <cofactor evidence="1">
        <name>Mn(2+)</name>
        <dbReference type="ChEBI" id="CHEBI:29035"/>
    </cofactor>
</comment>
<dbReference type="Pfam" id="PF13298">
    <property type="entry name" value="LigD_N"/>
    <property type="match status" value="1"/>
</dbReference>
<dbReference type="Gene3D" id="3.30.1490.70">
    <property type="match status" value="1"/>
</dbReference>
<dbReference type="GO" id="GO:0003887">
    <property type="term" value="F:DNA-directed DNA polymerase activity"/>
    <property type="evidence" value="ECO:0007669"/>
    <property type="project" value="UniProtKB-KW"/>
</dbReference>
<dbReference type="Gene3D" id="3.30.470.30">
    <property type="entry name" value="DNA ligase/mRNA capping enzyme"/>
    <property type="match status" value="1"/>
</dbReference>
<organism evidence="23 24">
    <name type="scientific">Acuticoccus sediminis</name>
    <dbReference type="NCBI Taxonomy" id="2184697"/>
    <lineage>
        <taxon>Bacteria</taxon>
        <taxon>Pseudomonadati</taxon>
        <taxon>Pseudomonadota</taxon>
        <taxon>Alphaproteobacteria</taxon>
        <taxon>Hyphomicrobiales</taxon>
        <taxon>Amorphaceae</taxon>
        <taxon>Acuticoccus</taxon>
    </lineage>
</organism>
<dbReference type="InterPro" id="IPR014145">
    <property type="entry name" value="LigD_pol_dom"/>
</dbReference>
<dbReference type="Pfam" id="PF01068">
    <property type="entry name" value="DNA_ligase_A_M"/>
    <property type="match status" value="1"/>
</dbReference>
<dbReference type="CDD" id="cd07971">
    <property type="entry name" value="OBF_DNA_ligase_LigD"/>
    <property type="match status" value="1"/>
</dbReference>
<dbReference type="GO" id="GO:0006310">
    <property type="term" value="P:DNA recombination"/>
    <property type="evidence" value="ECO:0007669"/>
    <property type="project" value="UniProtKB-KW"/>
</dbReference>
<dbReference type="InterPro" id="IPR014146">
    <property type="entry name" value="LigD_ligase_dom"/>
</dbReference>